<comment type="subcellular location">
    <subcellularLocation>
        <location evidence="1">Cell membrane</location>
        <topology evidence="1">Multi-pass membrane protein</topology>
    </subcellularLocation>
</comment>
<dbReference type="Pfam" id="PF02687">
    <property type="entry name" value="FtsX"/>
    <property type="match status" value="2"/>
</dbReference>
<evidence type="ECO:0000259" key="7">
    <source>
        <dbReference type="Pfam" id="PF02687"/>
    </source>
</evidence>
<feature type="transmembrane region" description="Helical" evidence="6">
    <location>
        <begin position="365"/>
        <end position="389"/>
    </location>
</feature>
<keyword evidence="9" id="KW-0449">Lipoprotein</keyword>
<proteinExistence type="predicted"/>
<evidence type="ECO:0000313" key="9">
    <source>
        <dbReference type="EMBL" id="SKC83317.1"/>
    </source>
</evidence>
<dbReference type="InterPro" id="IPR003838">
    <property type="entry name" value="ABC3_permease_C"/>
</dbReference>
<dbReference type="PROSITE" id="PS51257">
    <property type="entry name" value="PROKAR_LIPOPROTEIN"/>
    <property type="match status" value="1"/>
</dbReference>
<feature type="transmembrane region" description="Helical" evidence="6">
    <location>
        <begin position="20"/>
        <end position="41"/>
    </location>
</feature>
<feature type="transmembrane region" description="Helical" evidence="6">
    <location>
        <begin position="319"/>
        <end position="345"/>
    </location>
</feature>
<evidence type="ECO:0000256" key="5">
    <source>
        <dbReference type="ARBA" id="ARBA00023136"/>
    </source>
</evidence>
<dbReference type="GO" id="GO:0005886">
    <property type="term" value="C:plasma membrane"/>
    <property type="evidence" value="ECO:0007669"/>
    <property type="project" value="UniProtKB-SubCell"/>
</dbReference>
<protein>
    <submittedName>
        <fullName evidence="9">ABC-type transport system, involved in lipoprotein release, permease component</fullName>
    </submittedName>
</protein>
<organism evidence="9 10">
    <name type="scientific">Ohtaekwangia koreensis</name>
    <dbReference type="NCBI Taxonomy" id="688867"/>
    <lineage>
        <taxon>Bacteria</taxon>
        <taxon>Pseudomonadati</taxon>
        <taxon>Bacteroidota</taxon>
        <taxon>Cytophagia</taxon>
        <taxon>Cytophagales</taxon>
        <taxon>Fulvivirgaceae</taxon>
        <taxon>Ohtaekwangia</taxon>
    </lineage>
</organism>
<dbReference type="GO" id="GO:0022857">
    <property type="term" value="F:transmembrane transporter activity"/>
    <property type="evidence" value="ECO:0007669"/>
    <property type="project" value="TreeGrafter"/>
</dbReference>
<dbReference type="Proteomes" id="UP000190961">
    <property type="component" value="Unassembled WGS sequence"/>
</dbReference>
<evidence type="ECO:0000313" key="10">
    <source>
        <dbReference type="Proteomes" id="UP000190961"/>
    </source>
</evidence>
<evidence type="ECO:0000256" key="2">
    <source>
        <dbReference type="ARBA" id="ARBA00022475"/>
    </source>
</evidence>
<dbReference type="STRING" id="688867.SAMN05660236_4419"/>
<gene>
    <name evidence="9" type="ORF">SAMN05660236_4419</name>
</gene>
<feature type="domain" description="ABC3 transporter permease C-terminal" evidence="7">
    <location>
        <begin position="657"/>
        <end position="768"/>
    </location>
</feature>
<dbReference type="PANTHER" id="PTHR30572:SF18">
    <property type="entry name" value="ABC-TYPE MACROLIDE FAMILY EXPORT SYSTEM PERMEASE COMPONENT 2"/>
    <property type="match status" value="1"/>
</dbReference>
<accession>A0A1T5M4Z1</accession>
<evidence type="ECO:0000256" key="3">
    <source>
        <dbReference type="ARBA" id="ARBA00022692"/>
    </source>
</evidence>
<dbReference type="RefSeq" id="WP_079688948.1">
    <property type="nucleotide sequence ID" value="NZ_FUZU01000003.1"/>
</dbReference>
<dbReference type="Pfam" id="PF12704">
    <property type="entry name" value="MacB_PCD"/>
    <property type="match status" value="1"/>
</dbReference>
<evidence type="ECO:0000259" key="8">
    <source>
        <dbReference type="Pfam" id="PF12704"/>
    </source>
</evidence>
<dbReference type="PANTHER" id="PTHR30572">
    <property type="entry name" value="MEMBRANE COMPONENT OF TRANSPORTER-RELATED"/>
    <property type="match status" value="1"/>
</dbReference>
<name>A0A1T5M4Z1_9BACT</name>
<feature type="transmembrane region" description="Helical" evidence="6">
    <location>
        <begin position="737"/>
        <end position="760"/>
    </location>
</feature>
<dbReference type="EMBL" id="FUZU01000003">
    <property type="protein sequence ID" value="SKC83317.1"/>
    <property type="molecule type" value="Genomic_DNA"/>
</dbReference>
<keyword evidence="5 6" id="KW-0472">Membrane</keyword>
<feature type="domain" description="MacB-like periplasmic core" evidence="8">
    <location>
        <begin position="21"/>
        <end position="235"/>
    </location>
</feature>
<feature type="transmembrane region" description="Helical" evidence="6">
    <location>
        <begin position="272"/>
        <end position="298"/>
    </location>
</feature>
<feature type="transmembrane region" description="Helical" evidence="6">
    <location>
        <begin position="415"/>
        <end position="434"/>
    </location>
</feature>
<sequence>MLIYYIKSALRSFRKNKASVFINVIGLSSGLASCILLLLWIEKELTFNNFIPESQGVFQVITNYPLNEKTQSARATSFRIIQTLQQGQAGIKELVFVETRENKHVVESNDKRLEFEGKGISSNFFNLISRRFLYGDAKKALPDQLSMVISESMANTLLGSEWRNKISTNTIVLDGRNEFDITGVYEDFPTNSTIQFDFGLLLTEDYQEHIGIYNYEAYIALSDPAQAETVANHINGQLKKMTAATVLLQPFDDIYLYSDLLDGKVNGGRIEYVHLFIGASLLILLMACINFMNLYTAGAFKRTKEIGTKRVIGAERTSLIWQFLIESFSITVISGCIAIVMLAVTLPYINTALSENISLPYTSPVFWITVIGIILLTGGISGIYPAYILTSFKVISMLNVNQNVKIGGNLMRKTLFCFQFFLSILLIVFTTGVINQVSYLKEKDLGYEKKNILVKELTQADLEKLDVMKQKLKQQSSIEGVTFCSDNLFAGSPMVGGIVWPDKPAHDSTSFGVIFVDEDFVDVLKIQKVEGFAKKAASNAGVPIFINESARKIMGDNILHQPIQVWGGEGEVIGVVKDFHFNSLFTPIQPLVVAIMPKEAEYIIMRVQPDHYQDALHALQEIHIANNPSEIFSYYAFDSTLDRLYQNETNMGKISTLFSFLSIVIAALGLFGLANFTVERRTRELSIRKVFGANFSRLLALLVGDFSKLILLAIVLAIPVAYYLLEAWMMKFSYRHMISWLEFMAPVFLLILVAFATILFHAIRVNYIDPVVTLKEK</sequence>
<dbReference type="AlphaFoldDB" id="A0A1T5M4Z1"/>
<evidence type="ECO:0000256" key="4">
    <source>
        <dbReference type="ARBA" id="ARBA00022989"/>
    </source>
</evidence>
<feature type="domain" description="ABC3 transporter permease C-terminal" evidence="7">
    <location>
        <begin position="279"/>
        <end position="391"/>
    </location>
</feature>
<evidence type="ECO:0000256" key="6">
    <source>
        <dbReference type="SAM" id="Phobius"/>
    </source>
</evidence>
<feature type="transmembrane region" description="Helical" evidence="6">
    <location>
        <begin position="657"/>
        <end position="678"/>
    </location>
</feature>
<feature type="transmembrane region" description="Helical" evidence="6">
    <location>
        <begin position="698"/>
        <end position="725"/>
    </location>
</feature>
<keyword evidence="3 6" id="KW-0812">Transmembrane</keyword>
<dbReference type="InterPro" id="IPR050250">
    <property type="entry name" value="Macrolide_Exporter_MacB"/>
</dbReference>
<reference evidence="9 10" key="1">
    <citation type="submission" date="2017-02" db="EMBL/GenBank/DDBJ databases">
        <authorList>
            <person name="Peterson S.W."/>
        </authorList>
    </citation>
    <scope>NUCLEOTIDE SEQUENCE [LARGE SCALE GENOMIC DNA]</scope>
    <source>
        <strain evidence="9 10">DSM 25262</strain>
    </source>
</reference>
<keyword evidence="2" id="KW-1003">Cell membrane</keyword>
<dbReference type="OrthoDB" id="1488863at2"/>
<dbReference type="InterPro" id="IPR025857">
    <property type="entry name" value="MacB_PCD"/>
</dbReference>
<evidence type="ECO:0000256" key="1">
    <source>
        <dbReference type="ARBA" id="ARBA00004651"/>
    </source>
</evidence>
<keyword evidence="10" id="KW-1185">Reference proteome</keyword>
<keyword evidence="4 6" id="KW-1133">Transmembrane helix</keyword>